<dbReference type="Gene3D" id="3.40.50.1820">
    <property type="entry name" value="alpha/beta hydrolase"/>
    <property type="match status" value="1"/>
</dbReference>
<dbReference type="AlphaFoldDB" id="A0A803N6H0"/>
<dbReference type="EnsemblPlants" id="AUR62041308-RA">
    <property type="protein sequence ID" value="AUR62041308-RA:cds"/>
    <property type="gene ID" value="AUR62041308"/>
</dbReference>
<evidence type="ECO:0000313" key="1">
    <source>
        <dbReference type="EnsemblPlants" id="AUR62041308-RA:cds"/>
    </source>
</evidence>
<dbReference type="OMA" id="TICCEYI"/>
<dbReference type="Proteomes" id="UP000596660">
    <property type="component" value="Unplaced"/>
</dbReference>
<sequence length="342" mass="39083">MWWFSGSGKEGNTEHRRSVAASLVQGVYVAEFDRQQKREGYDVLAPIWWEFFHFKCIQALEDKTDSSIFGAIFEYKHAIPNRLNSTQDIPPRYVIALRGTIIKPKTGLQDCYLDAKIILHELKCSSRYEIALHVVEDLLSVTDPKDVWLTGHSLGAAMTLQAEKDMAKRGCYVETYLFNPPYASAPIEMLHSRKLKNGARITHSVVTAGLSYALKRTKNNTNTTHEECDPFSTTLRSWIPYLFVNPHDTICCEYIGYFEHREKMERWGAGGIEKIATKNSVVNLLKNALGKDGDALHLIPSGFVTMNMKNMIVKEKGLSLAHGLCQWWEQYSCWQSKLYQYN</sequence>
<evidence type="ECO:0008006" key="3">
    <source>
        <dbReference type="Google" id="ProtNLM"/>
    </source>
</evidence>
<dbReference type="SUPFAM" id="SSF53474">
    <property type="entry name" value="alpha/beta-Hydrolases"/>
    <property type="match status" value="1"/>
</dbReference>
<organism evidence="1 2">
    <name type="scientific">Chenopodium quinoa</name>
    <name type="common">Quinoa</name>
    <dbReference type="NCBI Taxonomy" id="63459"/>
    <lineage>
        <taxon>Eukaryota</taxon>
        <taxon>Viridiplantae</taxon>
        <taxon>Streptophyta</taxon>
        <taxon>Embryophyta</taxon>
        <taxon>Tracheophyta</taxon>
        <taxon>Spermatophyta</taxon>
        <taxon>Magnoliopsida</taxon>
        <taxon>eudicotyledons</taxon>
        <taxon>Gunneridae</taxon>
        <taxon>Pentapetalae</taxon>
        <taxon>Caryophyllales</taxon>
        <taxon>Chenopodiaceae</taxon>
        <taxon>Chenopodioideae</taxon>
        <taxon>Atripliceae</taxon>
        <taxon>Chenopodium</taxon>
    </lineage>
</organism>
<reference evidence="1" key="1">
    <citation type="journal article" date="2017" name="Nature">
        <title>The genome of Chenopodium quinoa.</title>
        <authorList>
            <person name="Jarvis D.E."/>
            <person name="Ho Y.S."/>
            <person name="Lightfoot D.J."/>
            <person name="Schmoeckel S.M."/>
            <person name="Li B."/>
            <person name="Borm T.J.A."/>
            <person name="Ohyanagi H."/>
            <person name="Mineta K."/>
            <person name="Michell C.T."/>
            <person name="Saber N."/>
            <person name="Kharbatia N.M."/>
            <person name="Rupper R.R."/>
            <person name="Sharp A.R."/>
            <person name="Dally N."/>
            <person name="Boughton B.A."/>
            <person name="Woo Y.H."/>
            <person name="Gao G."/>
            <person name="Schijlen E.G.W.M."/>
            <person name="Guo X."/>
            <person name="Momin A.A."/>
            <person name="Negrao S."/>
            <person name="Al-Babili S."/>
            <person name="Gehring C."/>
            <person name="Roessner U."/>
            <person name="Jung C."/>
            <person name="Murphy K."/>
            <person name="Arold S.T."/>
            <person name="Gojobori T."/>
            <person name="van der Linden C.G."/>
            <person name="van Loo E.N."/>
            <person name="Jellen E.N."/>
            <person name="Maughan P.J."/>
            <person name="Tester M."/>
        </authorList>
    </citation>
    <scope>NUCLEOTIDE SEQUENCE [LARGE SCALE GENOMIC DNA]</scope>
    <source>
        <strain evidence="1">cv. PI 614886</strain>
    </source>
</reference>
<proteinExistence type="predicted"/>
<dbReference type="PANTHER" id="PTHR31479">
    <property type="entry name" value="ALPHA/BETA-HYDROLASES SUPERFAMILY PROTEIN"/>
    <property type="match status" value="1"/>
</dbReference>
<accession>A0A803N6H0</accession>
<reference evidence="1" key="2">
    <citation type="submission" date="2021-03" db="UniProtKB">
        <authorList>
            <consortium name="EnsemblPlants"/>
        </authorList>
    </citation>
    <scope>IDENTIFICATION</scope>
</reference>
<evidence type="ECO:0000313" key="2">
    <source>
        <dbReference type="Proteomes" id="UP000596660"/>
    </source>
</evidence>
<dbReference type="Gramene" id="AUR62041308-RA">
    <property type="protein sequence ID" value="AUR62041308-RA:cds"/>
    <property type="gene ID" value="AUR62041308"/>
</dbReference>
<protein>
    <recommendedName>
        <fullName evidence="3">Fungal lipase-like domain-containing protein</fullName>
    </recommendedName>
</protein>
<dbReference type="InterPro" id="IPR029058">
    <property type="entry name" value="AB_hydrolase_fold"/>
</dbReference>
<keyword evidence="2" id="KW-1185">Reference proteome</keyword>
<dbReference type="PANTHER" id="PTHR31479:SF4">
    <property type="entry name" value="FUNGAL LIPASE-LIKE DOMAIN-CONTAINING PROTEIN"/>
    <property type="match status" value="1"/>
</dbReference>
<name>A0A803N6H0_CHEQI</name>